<proteinExistence type="predicted"/>
<dbReference type="Gene3D" id="4.10.60.10">
    <property type="entry name" value="Zinc finger, CCHC-type"/>
    <property type="match status" value="1"/>
</dbReference>
<feature type="region of interest" description="Disordered" evidence="2">
    <location>
        <begin position="1"/>
        <end position="35"/>
    </location>
</feature>
<dbReference type="Gramene" id="AET7Gv20780300.1">
    <property type="protein sequence ID" value="AET7Gv20780300.1"/>
    <property type="gene ID" value="AET7Gv20780300"/>
</dbReference>
<dbReference type="Pfam" id="PF00098">
    <property type="entry name" value="zf-CCHC"/>
    <property type="match status" value="1"/>
</dbReference>
<evidence type="ECO:0000313" key="4">
    <source>
        <dbReference type="EnsemblPlants" id="AET7Gv20780300.1"/>
    </source>
</evidence>
<evidence type="ECO:0000259" key="3">
    <source>
        <dbReference type="PROSITE" id="PS50158"/>
    </source>
</evidence>
<protein>
    <recommendedName>
        <fullName evidence="3">CCHC-type domain-containing protein</fullName>
    </recommendedName>
</protein>
<reference evidence="4" key="4">
    <citation type="submission" date="2019-03" db="UniProtKB">
        <authorList>
            <consortium name="EnsemblPlants"/>
        </authorList>
    </citation>
    <scope>IDENTIFICATION</scope>
</reference>
<evidence type="ECO:0000256" key="2">
    <source>
        <dbReference type="SAM" id="MobiDB-lite"/>
    </source>
</evidence>
<feature type="compositionally biased region" description="Polar residues" evidence="2">
    <location>
        <begin position="1"/>
        <end position="12"/>
    </location>
</feature>
<dbReference type="SUPFAM" id="SSF57756">
    <property type="entry name" value="Retrovirus zinc finger-like domains"/>
    <property type="match status" value="1"/>
</dbReference>
<keyword evidence="5" id="KW-1185">Reference proteome</keyword>
<accession>A0A453S0Z8</accession>
<dbReference type="SMART" id="SM00343">
    <property type="entry name" value="ZnF_C2HC"/>
    <property type="match status" value="2"/>
</dbReference>
<reference evidence="4" key="5">
    <citation type="journal article" date="2021" name="G3 (Bethesda)">
        <title>Aegilops tauschii genome assembly Aet v5.0 features greater sequence contiguity and improved annotation.</title>
        <authorList>
            <person name="Wang L."/>
            <person name="Zhu T."/>
            <person name="Rodriguez J.C."/>
            <person name="Deal K.R."/>
            <person name="Dubcovsky J."/>
            <person name="McGuire P.E."/>
            <person name="Lux T."/>
            <person name="Spannagl M."/>
            <person name="Mayer K.F.X."/>
            <person name="Baldrich P."/>
            <person name="Meyers B.C."/>
            <person name="Huo N."/>
            <person name="Gu Y.Q."/>
            <person name="Zhou H."/>
            <person name="Devos K.M."/>
            <person name="Bennetzen J.L."/>
            <person name="Unver T."/>
            <person name="Budak H."/>
            <person name="Gulick P.J."/>
            <person name="Galiba G."/>
            <person name="Kalapos B."/>
            <person name="Nelson D.R."/>
            <person name="Li P."/>
            <person name="You F.M."/>
            <person name="Luo M.C."/>
            <person name="Dvorak J."/>
        </authorList>
    </citation>
    <scope>NUCLEOTIDE SEQUENCE [LARGE SCALE GENOMIC DNA]</scope>
    <source>
        <strain evidence="4">cv. AL8/78</strain>
    </source>
</reference>
<evidence type="ECO:0000256" key="1">
    <source>
        <dbReference type="PROSITE-ProRule" id="PRU00047"/>
    </source>
</evidence>
<dbReference type="PROSITE" id="PS50158">
    <property type="entry name" value="ZF_CCHC"/>
    <property type="match status" value="2"/>
</dbReference>
<feature type="compositionally biased region" description="Low complexity" evidence="2">
    <location>
        <begin position="26"/>
        <end position="35"/>
    </location>
</feature>
<dbReference type="InterPro" id="IPR036875">
    <property type="entry name" value="Znf_CCHC_sf"/>
</dbReference>
<reference evidence="4" key="3">
    <citation type="journal article" date="2017" name="Nature">
        <title>Genome sequence of the progenitor of the wheat D genome Aegilops tauschii.</title>
        <authorList>
            <person name="Luo M.C."/>
            <person name="Gu Y.Q."/>
            <person name="Puiu D."/>
            <person name="Wang H."/>
            <person name="Twardziok S.O."/>
            <person name="Deal K.R."/>
            <person name="Huo N."/>
            <person name="Zhu T."/>
            <person name="Wang L."/>
            <person name="Wang Y."/>
            <person name="McGuire P.E."/>
            <person name="Liu S."/>
            <person name="Long H."/>
            <person name="Ramasamy R.K."/>
            <person name="Rodriguez J.C."/>
            <person name="Van S.L."/>
            <person name="Yuan L."/>
            <person name="Wang Z."/>
            <person name="Xia Z."/>
            <person name="Xiao L."/>
            <person name="Anderson O.D."/>
            <person name="Ouyang S."/>
            <person name="Liang Y."/>
            <person name="Zimin A.V."/>
            <person name="Pertea G."/>
            <person name="Qi P."/>
            <person name="Bennetzen J.L."/>
            <person name="Dai X."/>
            <person name="Dawson M.W."/>
            <person name="Muller H.G."/>
            <person name="Kugler K."/>
            <person name="Rivarola-Duarte L."/>
            <person name="Spannagl M."/>
            <person name="Mayer K.F.X."/>
            <person name="Lu F.H."/>
            <person name="Bevan M.W."/>
            <person name="Leroy P."/>
            <person name="Li P."/>
            <person name="You F.M."/>
            <person name="Sun Q."/>
            <person name="Liu Z."/>
            <person name="Lyons E."/>
            <person name="Wicker T."/>
            <person name="Salzberg S.L."/>
            <person name="Devos K.M."/>
            <person name="Dvorak J."/>
        </authorList>
    </citation>
    <scope>NUCLEOTIDE SEQUENCE [LARGE SCALE GENOMIC DNA]</scope>
    <source>
        <strain evidence="4">cv. AL8/78</strain>
    </source>
</reference>
<dbReference type="InterPro" id="IPR001878">
    <property type="entry name" value="Znf_CCHC"/>
</dbReference>
<dbReference type="GO" id="GO:0008270">
    <property type="term" value="F:zinc ion binding"/>
    <property type="evidence" value="ECO:0007669"/>
    <property type="project" value="UniProtKB-KW"/>
</dbReference>
<dbReference type="AlphaFoldDB" id="A0A453S0Z8"/>
<keyword evidence="1" id="KW-0479">Metal-binding</keyword>
<reference evidence="5" key="2">
    <citation type="journal article" date="2017" name="Nat. Plants">
        <title>The Aegilops tauschii genome reveals multiple impacts of transposons.</title>
        <authorList>
            <person name="Zhao G."/>
            <person name="Zou C."/>
            <person name="Li K."/>
            <person name="Wang K."/>
            <person name="Li T."/>
            <person name="Gao L."/>
            <person name="Zhang X."/>
            <person name="Wang H."/>
            <person name="Yang Z."/>
            <person name="Liu X."/>
            <person name="Jiang W."/>
            <person name="Mao L."/>
            <person name="Kong X."/>
            <person name="Jiao Y."/>
            <person name="Jia J."/>
        </authorList>
    </citation>
    <scope>NUCLEOTIDE SEQUENCE [LARGE SCALE GENOMIC DNA]</scope>
    <source>
        <strain evidence="5">cv. AL8/78</strain>
    </source>
</reference>
<evidence type="ECO:0000313" key="5">
    <source>
        <dbReference type="Proteomes" id="UP000015105"/>
    </source>
</evidence>
<reference evidence="5" key="1">
    <citation type="journal article" date="2014" name="Science">
        <title>Ancient hybridizations among the ancestral genomes of bread wheat.</title>
        <authorList>
            <consortium name="International Wheat Genome Sequencing Consortium,"/>
            <person name="Marcussen T."/>
            <person name="Sandve S.R."/>
            <person name="Heier L."/>
            <person name="Spannagl M."/>
            <person name="Pfeifer M."/>
            <person name="Jakobsen K.S."/>
            <person name="Wulff B.B."/>
            <person name="Steuernagel B."/>
            <person name="Mayer K.F."/>
            <person name="Olsen O.A."/>
        </authorList>
    </citation>
    <scope>NUCLEOTIDE SEQUENCE [LARGE SCALE GENOMIC DNA]</scope>
    <source>
        <strain evidence="5">cv. AL8/78</strain>
    </source>
</reference>
<feature type="domain" description="CCHC-type" evidence="3">
    <location>
        <begin position="118"/>
        <end position="133"/>
    </location>
</feature>
<dbReference type="GO" id="GO:0003676">
    <property type="term" value="F:nucleic acid binding"/>
    <property type="evidence" value="ECO:0007669"/>
    <property type="project" value="InterPro"/>
</dbReference>
<name>A0A453S0Z8_AEGTS</name>
<feature type="region of interest" description="Disordered" evidence="2">
    <location>
        <begin position="169"/>
        <end position="199"/>
    </location>
</feature>
<keyword evidence="1" id="KW-0862">Zinc</keyword>
<organism evidence="4 5">
    <name type="scientific">Aegilops tauschii subsp. strangulata</name>
    <name type="common">Goatgrass</name>
    <dbReference type="NCBI Taxonomy" id="200361"/>
    <lineage>
        <taxon>Eukaryota</taxon>
        <taxon>Viridiplantae</taxon>
        <taxon>Streptophyta</taxon>
        <taxon>Embryophyta</taxon>
        <taxon>Tracheophyta</taxon>
        <taxon>Spermatophyta</taxon>
        <taxon>Magnoliopsida</taxon>
        <taxon>Liliopsida</taxon>
        <taxon>Poales</taxon>
        <taxon>Poaceae</taxon>
        <taxon>BOP clade</taxon>
        <taxon>Pooideae</taxon>
        <taxon>Triticodae</taxon>
        <taxon>Triticeae</taxon>
        <taxon>Triticinae</taxon>
        <taxon>Aegilops</taxon>
    </lineage>
</organism>
<sequence>MAGSPCSVTSSFHGERPVVSGLGLPSASDGSAAEEVGAAGVPTVGTLAAPTRRIAPWQEAPASKRTLWKRRREAGPSVGEGGPCSPPRREVTPEMRDRCFKCLEKGHFLKDCTNKVVCLRCGLSGHVASQCKRPRSPSLVEELRRDAAAKVARRSSGVGVAAALGVSRQGAAAPRAVSPSPPPLRRLETRAASPLGGHRRTEPRLEVQADLEMSLSDLCIVRRSRAMAELEGRLQHAMVVFVSDDRSGLLPELVRQALQA</sequence>
<feature type="domain" description="CCHC-type" evidence="3">
    <location>
        <begin position="98"/>
        <end position="114"/>
    </location>
</feature>
<dbReference type="EnsemblPlants" id="AET7Gv20780300.1">
    <property type="protein sequence ID" value="AET7Gv20780300.1"/>
    <property type="gene ID" value="AET7Gv20780300"/>
</dbReference>
<dbReference type="Proteomes" id="UP000015105">
    <property type="component" value="Chromosome 7D"/>
</dbReference>
<keyword evidence="1" id="KW-0863">Zinc-finger</keyword>
<feature type="region of interest" description="Disordered" evidence="2">
    <location>
        <begin position="55"/>
        <end position="90"/>
    </location>
</feature>